<dbReference type="EMBL" id="JAHYBX010000001">
    <property type="protein sequence ID" value="MCA1854816.1"/>
    <property type="molecule type" value="Genomic_DNA"/>
</dbReference>
<dbReference type="Gene3D" id="3.40.50.150">
    <property type="entry name" value="Vaccinia Virus protein VP39"/>
    <property type="match status" value="1"/>
</dbReference>
<organism evidence="2 3">
    <name type="scientific">Massilia hydrophila</name>
    <dbReference type="NCBI Taxonomy" id="3044279"/>
    <lineage>
        <taxon>Bacteria</taxon>
        <taxon>Pseudomonadati</taxon>
        <taxon>Pseudomonadota</taxon>
        <taxon>Betaproteobacteria</taxon>
        <taxon>Burkholderiales</taxon>
        <taxon>Oxalobacteraceae</taxon>
        <taxon>Telluria group</taxon>
        <taxon>Massilia</taxon>
    </lineage>
</organism>
<sequence>MLVEAVYLKYNYDFRDYTGASQKRRVLVAMREMDCDTVSALQARVMHEPDGFAQLLQYLTIPVTEMFRDPEYWVALREHMVPLLRTYPSLKLWVAGCSTGEEVYSLAILLQEEGLLERSLIYATDINPGSLEAARRGVFALERMRLYTENYQKAGGKRAFSDYYTAAYDGALFDRALVENVTFADHSLATDSVFSETHFVSCRNVLIYFNRKLQDRVLGLFHESLCYRGFLGLGSKESIEFSSYAGRFDVLARRERLYRKSAA</sequence>
<dbReference type="InterPro" id="IPR000780">
    <property type="entry name" value="CheR_MeTrfase"/>
</dbReference>
<reference evidence="2 3" key="1">
    <citation type="submission" date="2021-07" db="EMBL/GenBank/DDBJ databases">
        <title>Characterization of Violacein-producing bacteria and related species.</title>
        <authorList>
            <person name="Wilson H.S."/>
            <person name="De Leon M.E."/>
        </authorList>
    </citation>
    <scope>NUCLEOTIDE SEQUENCE [LARGE SCALE GENOMIC DNA]</scope>
    <source>
        <strain evidence="2 3">HSC-2F05</strain>
    </source>
</reference>
<accession>A0ABS7Y594</accession>
<dbReference type="PANTHER" id="PTHR24422:SF8">
    <property type="entry name" value="CHEMOTAXIS PROTEIN"/>
    <property type="match status" value="1"/>
</dbReference>
<gene>
    <name evidence="2" type="ORF">LE190_02580</name>
</gene>
<dbReference type="Pfam" id="PF01739">
    <property type="entry name" value="CheR"/>
    <property type="match status" value="1"/>
</dbReference>
<dbReference type="PANTHER" id="PTHR24422">
    <property type="entry name" value="CHEMOTAXIS PROTEIN METHYLTRANSFERASE"/>
    <property type="match status" value="1"/>
</dbReference>
<dbReference type="SMART" id="SM00138">
    <property type="entry name" value="MeTrc"/>
    <property type="match status" value="1"/>
</dbReference>
<evidence type="ECO:0000313" key="3">
    <source>
        <dbReference type="Proteomes" id="UP001198602"/>
    </source>
</evidence>
<evidence type="ECO:0000313" key="2">
    <source>
        <dbReference type="EMBL" id="MCA1854816.1"/>
    </source>
</evidence>
<evidence type="ECO:0000259" key="1">
    <source>
        <dbReference type="PROSITE" id="PS50123"/>
    </source>
</evidence>
<protein>
    <submittedName>
        <fullName evidence="2">Protein-glutamate O-methyltransferase CheR</fullName>
    </submittedName>
</protein>
<name>A0ABS7Y594_9BURK</name>
<dbReference type="Proteomes" id="UP001198602">
    <property type="component" value="Unassembled WGS sequence"/>
</dbReference>
<dbReference type="InterPro" id="IPR050903">
    <property type="entry name" value="Bact_Chemotaxis_MeTrfase"/>
</dbReference>
<dbReference type="PROSITE" id="PS50123">
    <property type="entry name" value="CHER"/>
    <property type="match status" value="1"/>
</dbReference>
<dbReference type="RefSeq" id="WP_225238040.1">
    <property type="nucleotide sequence ID" value="NZ_JAHYBX010000001.1"/>
</dbReference>
<dbReference type="InterPro" id="IPR029063">
    <property type="entry name" value="SAM-dependent_MTases_sf"/>
</dbReference>
<proteinExistence type="predicted"/>
<comment type="caution">
    <text evidence="2">The sequence shown here is derived from an EMBL/GenBank/DDBJ whole genome shotgun (WGS) entry which is preliminary data.</text>
</comment>
<dbReference type="PRINTS" id="PR00996">
    <property type="entry name" value="CHERMTFRASE"/>
</dbReference>
<dbReference type="InterPro" id="IPR022642">
    <property type="entry name" value="CheR_C"/>
</dbReference>
<keyword evidence="3" id="KW-1185">Reference proteome</keyword>
<dbReference type="SUPFAM" id="SSF53335">
    <property type="entry name" value="S-adenosyl-L-methionine-dependent methyltransferases"/>
    <property type="match status" value="1"/>
</dbReference>
<feature type="domain" description="CheR-type methyltransferase" evidence="1">
    <location>
        <begin position="1"/>
        <end position="261"/>
    </location>
</feature>